<evidence type="ECO:0000313" key="1">
    <source>
        <dbReference type="EMBL" id="QGZ99367.1"/>
    </source>
</evidence>
<dbReference type="EMBL" id="CP046996">
    <property type="protein sequence ID" value="QGZ99367.1"/>
    <property type="molecule type" value="Genomic_DNA"/>
</dbReference>
<dbReference type="AlphaFoldDB" id="A0A857DFF0"/>
<dbReference type="NCBIfam" id="TIGR02855">
    <property type="entry name" value="spore_yabG"/>
    <property type="match status" value="1"/>
</dbReference>
<gene>
    <name evidence="1" type="primary">yabG</name>
    <name evidence="1" type="ORF">GQ588_01110</name>
</gene>
<sequence length="275" mass="31046">MFKTGDIVARLSYNQDLFLKILALNKRRKKVTAVLGGLNYRLIADADVDDLIFKDDKQIVHYQLADSQEVYKKFRKVVYDRKFKVEEEYFEIPGKILHLDGDQEYLDHCLKTYRQLGLQAKGICKSEAEQPKAIAGSLRDYPADILVLTGHDSLLKGKSNLKSLDSYRSSGHFVQSVTEARRIQPNKDQLVIFAGGCQSNFEAIIEAGANFASSPRRMMIHALDPVFLVESIAYTPIDRTVSLKDIIRHTVTGVDGVGGIETRGQLRRGYPKVEH</sequence>
<organism evidence="1 2">
    <name type="scientific">Dehalobacter restrictus</name>
    <dbReference type="NCBI Taxonomy" id="55583"/>
    <lineage>
        <taxon>Bacteria</taxon>
        <taxon>Bacillati</taxon>
        <taxon>Bacillota</taxon>
        <taxon>Clostridia</taxon>
        <taxon>Eubacteriales</taxon>
        <taxon>Desulfitobacteriaceae</taxon>
        <taxon>Dehalobacter</taxon>
    </lineage>
</organism>
<dbReference type="Proteomes" id="UP000430508">
    <property type="component" value="Chromosome"/>
</dbReference>
<name>A0A857DFF0_9FIRM</name>
<evidence type="ECO:0000313" key="2">
    <source>
        <dbReference type="Proteomes" id="UP000430508"/>
    </source>
</evidence>
<dbReference type="PIRSF" id="PIRSF011575">
    <property type="entry name" value="YabG"/>
    <property type="match status" value="1"/>
</dbReference>
<accession>A0A857DFF0</accession>
<proteinExistence type="predicted"/>
<dbReference type="Pfam" id="PF05582">
    <property type="entry name" value="Peptidase_U57"/>
    <property type="match status" value="1"/>
</dbReference>
<reference evidence="1 2" key="1">
    <citation type="submission" date="2019-12" db="EMBL/GenBank/DDBJ databases">
        <title>Sequence classification of anaerobic respiratory reductive dehalogenases: First we see many, then we see few.</title>
        <authorList>
            <person name="Molenda O."/>
            <person name="Puentes Jacome L.A."/>
            <person name="Cao X."/>
            <person name="Nesbo C.L."/>
            <person name="Tang S."/>
            <person name="Morson N."/>
            <person name="Patron J."/>
            <person name="Lomheim L."/>
            <person name="Wishart D.S."/>
            <person name="Edwards E.A."/>
        </authorList>
    </citation>
    <scope>NUCLEOTIDE SEQUENCE [LARGE SCALE GENOMIC DNA]</scope>
    <source>
        <strain evidence="1 2">12DCA</strain>
    </source>
</reference>
<protein>
    <submittedName>
        <fullName evidence="1">Sporulation peptidase YabG</fullName>
    </submittedName>
</protein>
<dbReference type="RefSeq" id="WP_019224834.1">
    <property type="nucleotide sequence ID" value="NZ_CP046996.1"/>
</dbReference>
<dbReference type="InterPro" id="IPR008764">
    <property type="entry name" value="Peptidase_U57"/>
</dbReference>